<dbReference type="Proteomes" id="UP000037558">
    <property type="component" value="Unassembled WGS sequence"/>
</dbReference>
<keyword evidence="1" id="KW-1133">Transmembrane helix</keyword>
<keyword evidence="3" id="KW-1185">Reference proteome</keyword>
<gene>
    <name evidence="2" type="ORF">AMD01_04105</name>
</gene>
<comment type="caution">
    <text evidence="2">The sequence shown here is derived from an EMBL/GenBank/DDBJ whole genome shotgun (WGS) entry which is preliminary data.</text>
</comment>
<name>A0A0M0LC33_9BACI</name>
<accession>A0A0M0LC33</accession>
<organism evidence="2 3">
    <name type="scientific">Priestia koreensis</name>
    <dbReference type="NCBI Taxonomy" id="284581"/>
    <lineage>
        <taxon>Bacteria</taxon>
        <taxon>Bacillati</taxon>
        <taxon>Bacillota</taxon>
        <taxon>Bacilli</taxon>
        <taxon>Bacillales</taxon>
        <taxon>Bacillaceae</taxon>
        <taxon>Priestia</taxon>
    </lineage>
</organism>
<dbReference type="PATRIC" id="fig|284581.3.peg.1612"/>
<protein>
    <submittedName>
        <fullName evidence="2">Uncharacterized protein</fullName>
    </submittedName>
</protein>
<feature type="transmembrane region" description="Helical" evidence="1">
    <location>
        <begin position="36"/>
        <end position="56"/>
    </location>
</feature>
<reference evidence="3" key="1">
    <citation type="submission" date="2015-08" db="EMBL/GenBank/DDBJ databases">
        <title>Fjat-14210 dsm16467.</title>
        <authorList>
            <person name="Liu B."/>
            <person name="Wang J."/>
            <person name="Zhu Y."/>
            <person name="Liu G."/>
            <person name="Chen Q."/>
            <person name="Chen Z."/>
            <person name="Lan J."/>
            <person name="Che J."/>
            <person name="Ge C."/>
            <person name="Shi H."/>
            <person name="Pan Z."/>
            <person name="Liu X."/>
        </authorList>
    </citation>
    <scope>NUCLEOTIDE SEQUENCE [LARGE SCALE GENOMIC DNA]</scope>
    <source>
        <strain evidence="3">DSM 16467</strain>
    </source>
</reference>
<evidence type="ECO:0000256" key="1">
    <source>
        <dbReference type="SAM" id="Phobius"/>
    </source>
</evidence>
<dbReference type="AlphaFoldDB" id="A0A0M0LC33"/>
<keyword evidence="1" id="KW-0812">Transmembrane</keyword>
<evidence type="ECO:0000313" key="2">
    <source>
        <dbReference type="EMBL" id="KOO48576.1"/>
    </source>
</evidence>
<proteinExistence type="predicted"/>
<dbReference type="EMBL" id="LILC01000004">
    <property type="protein sequence ID" value="KOO48576.1"/>
    <property type="molecule type" value="Genomic_DNA"/>
</dbReference>
<feature type="transmembrane region" description="Helical" evidence="1">
    <location>
        <begin position="62"/>
        <end position="82"/>
    </location>
</feature>
<sequence>MDIYFMIYLSFLFVSWIIWLILYIKIKKSQRNVKNRIAIVSAIQGALSGLVLSVVAQAKIVIAMPVILLFTFMGYTTITSSYRIRKELGKKDI</sequence>
<keyword evidence="1" id="KW-0472">Membrane</keyword>
<feature type="transmembrane region" description="Helical" evidence="1">
    <location>
        <begin position="6"/>
        <end position="24"/>
    </location>
</feature>
<evidence type="ECO:0000313" key="3">
    <source>
        <dbReference type="Proteomes" id="UP000037558"/>
    </source>
</evidence>